<dbReference type="InterPro" id="IPR003812">
    <property type="entry name" value="Fido"/>
</dbReference>
<dbReference type="Pfam" id="PF02661">
    <property type="entry name" value="Fic"/>
    <property type="match status" value="1"/>
</dbReference>
<reference evidence="2 3" key="1">
    <citation type="journal article" date="2016" name="DNA Res.">
        <title>The complete genome sequencing of Prevotella intermedia strain OMA14 and a subsequent fine-scale, intra-species genomic comparison reveal an unusual amplification of conjugative and mobile transposons and identify a novel Prevotella-lineage-specific repeat.</title>
        <authorList>
            <person name="Naito M."/>
            <person name="Ogura Y."/>
            <person name="Itoh T."/>
            <person name="Shoji M."/>
            <person name="Okamoto M."/>
            <person name="Hayashi T."/>
            <person name="Nakayama K."/>
        </authorList>
    </citation>
    <scope>NUCLEOTIDE SEQUENCE [LARGE SCALE GENOMIC DNA]</scope>
    <source>
        <strain evidence="2 3">OMA14</strain>
    </source>
</reference>
<dbReference type="PANTHER" id="PTHR39426:SF1">
    <property type="entry name" value="HOMOLOGY TO DEATH-ON-CURING PROTEIN OF PHAGE P1"/>
    <property type="match status" value="1"/>
</dbReference>
<dbReference type="PROSITE" id="PS51459">
    <property type="entry name" value="FIDO"/>
    <property type="match status" value="1"/>
</dbReference>
<feature type="domain" description="Fido" evidence="1">
    <location>
        <begin position="38"/>
        <end position="162"/>
    </location>
</feature>
<dbReference type="Gene3D" id="1.20.120.1870">
    <property type="entry name" value="Fic/DOC protein, Fido domain"/>
    <property type="match status" value="1"/>
</dbReference>
<dbReference type="NCBIfam" id="TIGR01550">
    <property type="entry name" value="DOC_P1"/>
    <property type="match status" value="1"/>
</dbReference>
<organism evidence="2 3">
    <name type="scientific">Prevotella intermedia</name>
    <dbReference type="NCBI Taxonomy" id="28131"/>
    <lineage>
        <taxon>Bacteria</taxon>
        <taxon>Pseudomonadati</taxon>
        <taxon>Bacteroidota</taxon>
        <taxon>Bacteroidia</taxon>
        <taxon>Bacteroidales</taxon>
        <taxon>Prevotellaceae</taxon>
        <taxon>Prevotella</taxon>
    </lineage>
</organism>
<evidence type="ECO:0000313" key="2">
    <source>
        <dbReference type="EMBL" id="BAU17562.1"/>
    </source>
</evidence>
<dbReference type="PANTHER" id="PTHR39426">
    <property type="entry name" value="HOMOLOGY TO DEATH-ON-CURING PROTEIN OF PHAGE P1"/>
    <property type="match status" value="1"/>
</dbReference>
<dbReference type="GO" id="GO:0016301">
    <property type="term" value="F:kinase activity"/>
    <property type="evidence" value="ECO:0007669"/>
    <property type="project" value="InterPro"/>
</dbReference>
<accession>A0A0S3UJ94</accession>
<name>A0A0S3UJ94_PREIN</name>
<evidence type="ECO:0000259" key="1">
    <source>
        <dbReference type="PROSITE" id="PS51459"/>
    </source>
</evidence>
<dbReference type="Proteomes" id="UP000217431">
    <property type="component" value="Chromosome I"/>
</dbReference>
<dbReference type="SUPFAM" id="SSF140931">
    <property type="entry name" value="Fic-like"/>
    <property type="match status" value="1"/>
</dbReference>
<dbReference type="AlphaFoldDB" id="A0A0S3UJ94"/>
<evidence type="ECO:0000313" key="3">
    <source>
        <dbReference type="Proteomes" id="UP000217431"/>
    </source>
</evidence>
<protein>
    <recommendedName>
        <fullName evidence="1">Fido domain-containing protein</fullName>
    </recommendedName>
</protein>
<dbReference type="EMBL" id="AP014597">
    <property type="protein sequence ID" value="BAU17562.1"/>
    <property type="molecule type" value="Genomic_DNA"/>
</dbReference>
<dbReference type="InterPro" id="IPR053737">
    <property type="entry name" value="Type_II_TA_Toxin"/>
</dbReference>
<gene>
    <name evidence="2" type="ORF">PIOMA14_I_1054</name>
</gene>
<dbReference type="InterPro" id="IPR036597">
    <property type="entry name" value="Fido-like_dom_sf"/>
</dbReference>
<sequence length="296" mass="34703">MSFLLIIIMENLRTDIRADFERIVKKYNPCKETLADGLSEYEILKAHYIISDYFISEGEEVFFGVKDFNLLSSAVARQSVEFAGIHKWGDCYHKMATLLFGITKNHAFEDGNKRTALLALLLYIDKEGLQLAYKQQVLEDLLIRIAANELSIYDRYNKYYAGIEDAEVNFIADLIKKYTRKTNRRIYTITYEEFNRRLKKFDVWLDNPKGNCINVYRKKEIRKLFVIKKTQEDRILQIGFPGWKRQVNPKAIRSVLSEAGLTAENGVDSDVFFRDSEPAYELIREYRSPLIRLKDK</sequence>
<proteinExistence type="predicted"/>
<dbReference type="InterPro" id="IPR006440">
    <property type="entry name" value="Doc"/>
</dbReference>